<evidence type="ECO:0000313" key="1">
    <source>
        <dbReference type="EMBL" id="GBO10279.1"/>
    </source>
</evidence>
<comment type="caution">
    <text evidence="1">The sequence shown here is derived from an EMBL/GenBank/DDBJ whole genome shotgun (WGS) entry which is preliminary data.</text>
</comment>
<dbReference type="Proteomes" id="UP000499080">
    <property type="component" value="Unassembled WGS sequence"/>
</dbReference>
<organism evidence="1 2">
    <name type="scientific">Araneus ventricosus</name>
    <name type="common">Orbweaver spider</name>
    <name type="synonym">Epeira ventricosa</name>
    <dbReference type="NCBI Taxonomy" id="182803"/>
    <lineage>
        <taxon>Eukaryota</taxon>
        <taxon>Metazoa</taxon>
        <taxon>Ecdysozoa</taxon>
        <taxon>Arthropoda</taxon>
        <taxon>Chelicerata</taxon>
        <taxon>Arachnida</taxon>
        <taxon>Araneae</taxon>
        <taxon>Araneomorphae</taxon>
        <taxon>Entelegynae</taxon>
        <taxon>Araneoidea</taxon>
        <taxon>Araneidae</taxon>
        <taxon>Araneus</taxon>
    </lineage>
</organism>
<name>A0A4Y2UB87_ARAVE</name>
<dbReference type="AlphaFoldDB" id="A0A4Y2UB87"/>
<dbReference type="EMBL" id="BGPR01035440">
    <property type="protein sequence ID" value="GBO10279.1"/>
    <property type="molecule type" value="Genomic_DNA"/>
</dbReference>
<evidence type="ECO:0000313" key="2">
    <source>
        <dbReference type="Proteomes" id="UP000499080"/>
    </source>
</evidence>
<protein>
    <submittedName>
        <fullName evidence="1">Uncharacterized protein</fullName>
    </submittedName>
</protein>
<keyword evidence="2" id="KW-1185">Reference proteome</keyword>
<reference evidence="1 2" key="1">
    <citation type="journal article" date="2019" name="Sci. Rep.">
        <title>Orb-weaving spider Araneus ventricosus genome elucidates the spidroin gene catalogue.</title>
        <authorList>
            <person name="Kono N."/>
            <person name="Nakamura H."/>
            <person name="Ohtoshi R."/>
            <person name="Moran D.A.P."/>
            <person name="Shinohara A."/>
            <person name="Yoshida Y."/>
            <person name="Fujiwara M."/>
            <person name="Mori M."/>
            <person name="Tomita M."/>
            <person name="Arakawa K."/>
        </authorList>
    </citation>
    <scope>NUCLEOTIDE SEQUENCE [LARGE SCALE GENOMIC DNA]</scope>
</reference>
<proteinExistence type="predicted"/>
<sequence>MSMKMWMRKEADSVKNKNNIAMTGDEDEDMKMEMIMMQEINKPSDKVAAFTTEIKNTGSHLAKSDISIKHPAAGVTWKFPKPSGSSTSLSMVASLI</sequence>
<accession>A0A4Y2UB87</accession>
<gene>
    <name evidence="1" type="ORF">AVEN_65786_1</name>
</gene>